<protein>
    <recommendedName>
        <fullName evidence="1">Diphthamide synthase domain-containing protein</fullName>
    </recommendedName>
</protein>
<evidence type="ECO:0000259" key="1">
    <source>
        <dbReference type="Pfam" id="PF01902"/>
    </source>
</evidence>
<gene>
    <name evidence="2" type="ORF">MNB_SUP05-4-104</name>
</gene>
<proteinExistence type="predicted"/>
<dbReference type="Pfam" id="PF01902">
    <property type="entry name" value="Diphthami_syn_2"/>
    <property type="match status" value="1"/>
</dbReference>
<reference evidence="2" key="1">
    <citation type="submission" date="2016-10" db="EMBL/GenBank/DDBJ databases">
        <authorList>
            <person name="de Groot N.N."/>
        </authorList>
    </citation>
    <scope>NUCLEOTIDE SEQUENCE</scope>
</reference>
<feature type="domain" description="Diphthamide synthase" evidence="1">
    <location>
        <begin position="1"/>
        <end position="165"/>
    </location>
</feature>
<dbReference type="Gene3D" id="3.90.1490.10">
    <property type="entry name" value="putative n-type atp pyrophosphatase, domain 2"/>
    <property type="match status" value="1"/>
</dbReference>
<dbReference type="EMBL" id="FPHR01000014">
    <property type="protein sequence ID" value="SFV76943.1"/>
    <property type="molecule type" value="Genomic_DNA"/>
</dbReference>
<dbReference type="InterPro" id="IPR014729">
    <property type="entry name" value="Rossmann-like_a/b/a_fold"/>
</dbReference>
<sequence length="174" mass="19888">MHAVRLRLLKEQAKQIGLPIHIIEIPYPCSNADYERIMTEFITKIQADDIQSVAFGDLYLEDIRDYRIAQMDGTDIKPIFPCWGIDTTELSKMIIDIGIRAKIACIDPKQLDNKFAGHDYNQTLLNTLPSQIDACGENGEFHTFVYDSPNFNNPISITQGETIERDGFVFTDWQ</sequence>
<dbReference type="SUPFAM" id="SSF52402">
    <property type="entry name" value="Adenine nucleotide alpha hydrolases-like"/>
    <property type="match status" value="1"/>
</dbReference>
<accession>A0A1W1D8H7</accession>
<organism evidence="2">
    <name type="scientific">hydrothermal vent metagenome</name>
    <dbReference type="NCBI Taxonomy" id="652676"/>
    <lineage>
        <taxon>unclassified sequences</taxon>
        <taxon>metagenomes</taxon>
        <taxon>ecological metagenomes</taxon>
    </lineage>
</organism>
<dbReference type="AlphaFoldDB" id="A0A1W1D8H7"/>
<dbReference type="Gene3D" id="3.40.50.620">
    <property type="entry name" value="HUPs"/>
    <property type="match status" value="1"/>
</dbReference>
<dbReference type="InterPro" id="IPR002761">
    <property type="entry name" value="Diphthami_syn_dom"/>
</dbReference>
<name>A0A1W1D8H7_9ZZZZ</name>
<evidence type="ECO:0000313" key="2">
    <source>
        <dbReference type="EMBL" id="SFV76943.1"/>
    </source>
</evidence>